<feature type="compositionally biased region" description="Basic and acidic residues" evidence="1">
    <location>
        <begin position="242"/>
        <end position="252"/>
    </location>
</feature>
<organism evidence="2 3">
    <name type="scientific">Apiospora arundinis</name>
    <dbReference type="NCBI Taxonomy" id="335852"/>
    <lineage>
        <taxon>Eukaryota</taxon>
        <taxon>Fungi</taxon>
        <taxon>Dikarya</taxon>
        <taxon>Ascomycota</taxon>
        <taxon>Pezizomycotina</taxon>
        <taxon>Sordariomycetes</taxon>
        <taxon>Xylariomycetidae</taxon>
        <taxon>Amphisphaeriales</taxon>
        <taxon>Apiosporaceae</taxon>
        <taxon>Apiospora</taxon>
    </lineage>
</organism>
<accession>A0ABR2I8P4</accession>
<proteinExistence type="predicted"/>
<name>A0ABR2I8P4_9PEZI</name>
<evidence type="ECO:0000256" key="1">
    <source>
        <dbReference type="SAM" id="MobiDB-lite"/>
    </source>
</evidence>
<keyword evidence="3" id="KW-1185">Reference proteome</keyword>
<reference evidence="2 3" key="1">
    <citation type="journal article" date="2024" name="IMA Fungus">
        <title>Apiospora arundinis, a panoply of carbohydrate-active enzymes and secondary metabolites.</title>
        <authorList>
            <person name="Sorensen T."/>
            <person name="Petersen C."/>
            <person name="Muurmann A.T."/>
            <person name="Christiansen J.V."/>
            <person name="Brundto M.L."/>
            <person name="Overgaard C.K."/>
            <person name="Boysen A.T."/>
            <person name="Wollenberg R.D."/>
            <person name="Larsen T.O."/>
            <person name="Sorensen J.L."/>
            <person name="Nielsen K.L."/>
            <person name="Sondergaard T.E."/>
        </authorList>
    </citation>
    <scope>NUCLEOTIDE SEQUENCE [LARGE SCALE GENOMIC DNA]</scope>
    <source>
        <strain evidence="2 3">AAU 773</strain>
    </source>
</reference>
<evidence type="ECO:0000313" key="2">
    <source>
        <dbReference type="EMBL" id="KAK8859177.1"/>
    </source>
</evidence>
<feature type="region of interest" description="Disordered" evidence="1">
    <location>
        <begin position="233"/>
        <end position="252"/>
    </location>
</feature>
<feature type="compositionally biased region" description="Basic and acidic residues" evidence="1">
    <location>
        <begin position="562"/>
        <end position="572"/>
    </location>
</feature>
<gene>
    <name evidence="2" type="ORF">PGQ11_009911</name>
</gene>
<feature type="compositionally biased region" description="Low complexity" evidence="1">
    <location>
        <begin position="576"/>
        <end position="589"/>
    </location>
</feature>
<dbReference type="Proteomes" id="UP001390339">
    <property type="component" value="Unassembled WGS sequence"/>
</dbReference>
<feature type="region of interest" description="Disordered" evidence="1">
    <location>
        <begin position="553"/>
        <end position="607"/>
    </location>
</feature>
<comment type="caution">
    <text evidence="2">The sequence shown here is derived from an EMBL/GenBank/DDBJ whole genome shotgun (WGS) entry which is preliminary data.</text>
</comment>
<feature type="compositionally biased region" description="Basic residues" evidence="1">
    <location>
        <begin position="317"/>
        <end position="332"/>
    </location>
</feature>
<protein>
    <submittedName>
        <fullName evidence="2">Uncharacterized protein</fullName>
    </submittedName>
</protein>
<evidence type="ECO:0000313" key="3">
    <source>
        <dbReference type="Proteomes" id="UP001390339"/>
    </source>
</evidence>
<feature type="region of interest" description="Disordered" evidence="1">
    <location>
        <begin position="298"/>
        <end position="339"/>
    </location>
</feature>
<sequence length="682" mass="77466">MAGVEHEQMGHELEYYPEPGELIEDDIIFYKQKTTGALSKAMEDDFNLTPYIINDIYPNWCKVQRQLFEFYEENDNGERKENEKVNVMFDRMVEAMNMTPETLFRGSINSQPEKREWMPQLLKELERFRAVPWLRWRGNNAFVKHLDLMATFRRKNWPLNAAAWKGGKLLDGCDFDKTFAEFLELGEEPAPTNRQEGKLLVHHSISLTLQAARDLLINLEPINIPVENLLNEETRPTPVDTPFDHPLFERGTESRPGALAMKAYLSGTVELSKSRYPLDGKSSYAGEKRDFGVFADMKPVESQEDEDAKRQAIGSGKKGKNAKAPTKKKLHSKAGLGPVSSPDNSFYDYTVKDADRDIENLRTMANGEDLSGEDEGVTPVWLLPSDVLQKYRPTLRAELDKAGWEELAEPGQAARPENIAKTLQELEWIIDESNADVRAALEGAMKLTYPRLKTLKCTVFALRYARSLHMRLLLAARPSDDLLQARADRLEDWILHEEVWNAAHRFSLSKTKATNKDRPRLKKEIQMREANIANWRAQITALEKALDTKQQADDDAAAAVKEAMKHGEKADSDNNSSQVSAKAAIAKSAVQDKKKKKGEKETKTTEAPTRLVLDPFRYMVRAGGRGFSPRTVKRSTQPEFTVFAEGGPPGYEKLPKGDTYQKLQYMIILTFWRVLKAQQNGL</sequence>
<dbReference type="EMBL" id="JAPCWZ010000006">
    <property type="protein sequence ID" value="KAK8859177.1"/>
    <property type="molecule type" value="Genomic_DNA"/>
</dbReference>